<name>A0A8B7YES2_ACAPL</name>
<dbReference type="Pfam" id="PF00098">
    <property type="entry name" value="zf-CCHC"/>
    <property type="match status" value="1"/>
</dbReference>
<evidence type="ECO:0000259" key="4">
    <source>
        <dbReference type="PROSITE" id="PS50158"/>
    </source>
</evidence>
<evidence type="ECO:0000259" key="3">
    <source>
        <dbReference type="PROSITE" id="PS50126"/>
    </source>
</evidence>
<evidence type="ECO:0000313" key="6">
    <source>
        <dbReference type="RefSeq" id="XP_022091743.1"/>
    </source>
</evidence>
<dbReference type="Pfam" id="PF00575">
    <property type="entry name" value="S1"/>
    <property type="match status" value="1"/>
</dbReference>
<feature type="compositionally biased region" description="Basic and acidic residues" evidence="2">
    <location>
        <begin position="275"/>
        <end position="284"/>
    </location>
</feature>
<dbReference type="Gene3D" id="2.40.50.140">
    <property type="entry name" value="Nucleic acid-binding proteins"/>
    <property type="match status" value="1"/>
</dbReference>
<evidence type="ECO:0000313" key="5">
    <source>
        <dbReference type="Proteomes" id="UP000694845"/>
    </source>
</evidence>
<feature type="compositionally biased region" description="Low complexity" evidence="2">
    <location>
        <begin position="206"/>
        <end position="219"/>
    </location>
</feature>
<dbReference type="PANTHER" id="PTHR15838">
    <property type="entry name" value="NUCLEOLAR PROTEIN OF 40 KDA"/>
    <property type="match status" value="1"/>
</dbReference>
<dbReference type="GeneID" id="110979896"/>
<feature type="region of interest" description="Disordered" evidence="2">
    <location>
        <begin position="177"/>
        <end position="401"/>
    </location>
</feature>
<dbReference type="AlphaFoldDB" id="A0A8B7YES2"/>
<feature type="domain" description="CCHC-type" evidence="4">
    <location>
        <begin position="140"/>
        <end position="153"/>
    </location>
</feature>
<protein>
    <submittedName>
        <fullName evidence="6">Nucleolar protein of 40 kDa-like</fullName>
    </submittedName>
</protein>
<keyword evidence="1" id="KW-0863">Zinc-finger</keyword>
<keyword evidence="1" id="KW-0479">Metal-binding</keyword>
<dbReference type="GO" id="GO:0043489">
    <property type="term" value="P:RNA stabilization"/>
    <property type="evidence" value="ECO:0007669"/>
    <property type="project" value="TreeGrafter"/>
</dbReference>
<dbReference type="InterPro" id="IPR003029">
    <property type="entry name" value="S1_domain"/>
</dbReference>
<accession>A0A8B7YES2</accession>
<dbReference type="PROSITE" id="PS50158">
    <property type="entry name" value="ZF_CCHC"/>
    <property type="match status" value="1"/>
</dbReference>
<dbReference type="Proteomes" id="UP000694845">
    <property type="component" value="Unplaced"/>
</dbReference>
<dbReference type="SMART" id="SM00316">
    <property type="entry name" value="S1"/>
    <property type="match status" value="1"/>
</dbReference>
<keyword evidence="5" id="KW-1185">Reference proteome</keyword>
<dbReference type="OrthoDB" id="1918363at2759"/>
<dbReference type="PANTHER" id="PTHR15838:SF1">
    <property type="entry name" value="ZINC FINGER CCHC DOMAIN-CONTAINING PROTEIN 17"/>
    <property type="match status" value="1"/>
</dbReference>
<feature type="compositionally biased region" description="Basic residues" evidence="2">
    <location>
        <begin position="263"/>
        <end position="274"/>
    </location>
</feature>
<dbReference type="GO" id="GO:0008270">
    <property type="term" value="F:zinc ion binding"/>
    <property type="evidence" value="ECO:0007669"/>
    <property type="project" value="UniProtKB-KW"/>
</dbReference>
<dbReference type="InterPro" id="IPR001878">
    <property type="entry name" value="Znf_CCHC"/>
</dbReference>
<dbReference type="PROSITE" id="PS50126">
    <property type="entry name" value="S1"/>
    <property type="match status" value="1"/>
</dbReference>
<feature type="compositionally biased region" description="Basic and acidic residues" evidence="2">
    <location>
        <begin position="364"/>
        <end position="374"/>
    </location>
</feature>
<evidence type="ECO:0000256" key="2">
    <source>
        <dbReference type="SAM" id="MobiDB-lite"/>
    </source>
</evidence>
<feature type="domain" description="S1 motif" evidence="3">
    <location>
        <begin position="24"/>
        <end position="95"/>
    </location>
</feature>
<feature type="compositionally biased region" description="Basic residues" evidence="2">
    <location>
        <begin position="186"/>
        <end position="205"/>
    </location>
</feature>
<proteinExistence type="predicted"/>
<sequence length="401" mass="45867">MSVSYQRKHGQTGESRQSEAPELYSIFDGEVVSIQSYGAFVNIPGFHKNGLVHKTQISSARVEDVSEVLALGDRVFCKVISLGEDDNSKISLSMKFVDQGQGKDLDPNLVQMKQEEQRRKKGRTFVQPKIELGAVFNTVCKKCGTKGHLAKDCFQMPGTKTYDLLPDEDDAVLQLGAKEIPTLSPPKKKKKKKEKKKKSKKHRHQSVSSDSSECESASSGDRHPNRHSHKHRRTSKDSKRSEKHHPHRSPGSDSSDNGSVRDRRSHKHPHKRSHMSRESKEKLPTRHRRSPSTDLTDSSDRHDHKHYHTSPGKQDRKSRKRHIRHHSDGSASSDEDRYGYKHRVRHRQTSRERHPQSPTKPHHLRDGQRKENSSRHGKQRRDSHHEGQSCDGQGHSKSTHR</sequence>
<feature type="compositionally biased region" description="Basic residues" evidence="2">
    <location>
        <begin position="224"/>
        <end position="234"/>
    </location>
</feature>
<dbReference type="SUPFAM" id="SSF50249">
    <property type="entry name" value="Nucleic acid-binding proteins"/>
    <property type="match status" value="1"/>
</dbReference>
<gene>
    <name evidence="6" type="primary">LOC110979896</name>
</gene>
<feature type="compositionally biased region" description="Basic residues" evidence="2">
    <location>
        <begin position="316"/>
        <end position="325"/>
    </location>
</feature>
<evidence type="ECO:0000256" key="1">
    <source>
        <dbReference type="PROSITE-ProRule" id="PRU00047"/>
    </source>
</evidence>
<dbReference type="GO" id="GO:0003723">
    <property type="term" value="F:RNA binding"/>
    <property type="evidence" value="ECO:0007669"/>
    <property type="project" value="TreeGrafter"/>
</dbReference>
<dbReference type="KEGG" id="aplc:110979896"/>
<dbReference type="RefSeq" id="XP_022091743.1">
    <property type="nucleotide sequence ID" value="XM_022236051.1"/>
</dbReference>
<dbReference type="OMA" id="YCKVIGM"/>
<reference evidence="6" key="1">
    <citation type="submission" date="2025-08" db="UniProtKB">
        <authorList>
            <consortium name="RefSeq"/>
        </authorList>
    </citation>
    <scope>IDENTIFICATION</scope>
</reference>
<dbReference type="InterPro" id="IPR012340">
    <property type="entry name" value="NA-bd_OB-fold"/>
</dbReference>
<keyword evidence="1" id="KW-0862">Zinc</keyword>
<organism evidence="5 6">
    <name type="scientific">Acanthaster planci</name>
    <name type="common">Crown-of-thorns starfish</name>
    <dbReference type="NCBI Taxonomy" id="133434"/>
    <lineage>
        <taxon>Eukaryota</taxon>
        <taxon>Metazoa</taxon>
        <taxon>Echinodermata</taxon>
        <taxon>Eleutherozoa</taxon>
        <taxon>Asterozoa</taxon>
        <taxon>Asteroidea</taxon>
        <taxon>Valvatacea</taxon>
        <taxon>Valvatida</taxon>
        <taxon>Acanthasteridae</taxon>
        <taxon>Acanthaster</taxon>
    </lineage>
</organism>